<dbReference type="EMBL" id="VJMJ01000012">
    <property type="protein sequence ID" value="KAF0743703.1"/>
    <property type="molecule type" value="Genomic_DNA"/>
</dbReference>
<organism evidence="2 3">
    <name type="scientific">Aphanomyces euteiches</name>
    <dbReference type="NCBI Taxonomy" id="100861"/>
    <lineage>
        <taxon>Eukaryota</taxon>
        <taxon>Sar</taxon>
        <taxon>Stramenopiles</taxon>
        <taxon>Oomycota</taxon>
        <taxon>Saprolegniomycetes</taxon>
        <taxon>Saprolegniales</taxon>
        <taxon>Verrucalvaceae</taxon>
        <taxon>Aphanomyces</taxon>
    </lineage>
</organism>
<reference evidence="2 3" key="1">
    <citation type="submission" date="2019-07" db="EMBL/GenBank/DDBJ databases">
        <title>Genomics analysis of Aphanomyces spp. identifies a new class of oomycete effector associated with host adaptation.</title>
        <authorList>
            <person name="Gaulin E."/>
        </authorList>
    </citation>
    <scope>NUCLEOTIDE SEQUENCE [LARGE SCALE GENOMIC DNA]</scope>
    <source>
        <strain evidence="2 3">ATCC 201684</strain>
    </source>
</reference>
<dbReference type="VEuPathDB" id="FungiDB:AeMF1_020894"/>
<evidence type="ECO:0000256" key="1">
    <source>
        <dbReference type="SAM" id="MobiDB-lite"/>
    </source>
</evidence>
<name>A0A6G0XTH5_9STRA</name>
<feature type="compositionally biased region" description="Polar residues" evidence="1">
    <location>
        <begin position="103"/>
        <end position="126"/>
    </location>
</feature>
<sequence length="126" mass="13802">MSLVANYSDSDSSEDEKEVKTVEKPCAKAPVALPSADDLFADNFKKPASVGAFTARQPAATPALPTQPVPKRSIDDAEIKNDVRKPVRRKVRSLVPPQLRRPNVSTEDLSAWNTQKTMKQQGAQQT</sequence>
<evidence type="ECO:0000313" key="2">
    <source>
        <dbReference type="EMBL" id="KAF0743703.1"/>
    </source>
</evidence>
<feature type="region of interest" description="Disordered" evidence="1">
    <location>
        <begin position="1"/>
        <end position="23"/>
    </location>
</feature>
<dbReference type="AlphaFoldDB" id="A0A6G0XTH5"/>
<protein>
    <submittedName>
        <fullName evidence="2">Uncharacterized protein</fullName>
    </submittedName>
</protein>
<proteinExistence type="predicted"/>
<feature type="region of interest" description="Disordered" evidence="1">
    <location>
        <begin position="57"/>
        <end position="126"/>
    </location>
</feature>
<keyword evidence="3" id="KW-1185">Reference proteome</keyword>
<dbReference type="Proteomes" id="UP000481153">
    <property type="component" value="Unassembled WGS sequence"/>
</dbReference>
<evidence type="ECO:0000313" key="3">
    <source>
        <dbReference type="Proteomes" id="UP000481153"/>
    </source>
</evidence>
<feature type="compositionally biased region" description="Basic and acidic residues" evidence="1">
    <location>
        <begin position="72"/>
        <end position="85"/>
    </location>
</feature>
<feature type="compositionally biased region" description="Low complexity" evidence="1">
    <location>
        <begin position="57"/>
        <end position="66"/>
    </location>
</feature>
<comment type="caution">
    <text evidence="2">The sequence shown here is derived from an EMBL/GenBank/DDBJ whole genome shotgun (WGS) entry which is preliminary data.</text>
</comment>
<accession>A0A6G0XTH5</accession>
<gene>
    <name evidence="2" type="ORF">Ae201684_001362</name>
</gene>